<dbReference type="PANTHER" id="PTHR43798:SF33">
    <property type="entry name" value="HYDROLASE, PUTATIVE (AFU_ORTHOLOGUE AFUA_2G14860)-RELATED"/>
    <property type="match status" value="1"/>
</dbReference>
<dbReference type="RefSeq" id="WP_108791003.1">
    <property type="nucleotide sequence ID" value="NZ_ONZG01000011.1"/>
</dbReference>
<organism evidence="2 3">
    <name type="scientific">Falsiruegeria mediterranea M17</name>
    <dbReference type="NCBI Taxonomy" id="1200281"/>
    <lineage>
        <taxon>Bacteria</taxon>
        <taxon>Pseudomonadati</taxon>
        <taxon>Pseudomonadota</taxon>
        <taxon>Alphaproteobacteria</taxon>
        <taxon>Rhodobacterales</taxon>
        <taxon>Roseobacteraceae</taxon>
        <taxon>Falsiruegeria</taxon>
    </lineage>
</organism>
<feature type="domain" description="AB hydrolase-1" evidence="1">
    <location>
        <begin position="5"/>
        <end position="240"/>
    </location>
</feature>
<evidence type="ECO:0000259" key="1">
    <source>
        <dbReference type="Pfam" id="PF12697"/>
    </source>
</evidence>
<evidence type="ECO:0000313" key="2">
    <source>
        <dbReference type="EMBL" id="SPJ30485.1"/>
    </source>
</evidence>
<dbReference type="InterPro" id="IPR050266">
    <property type="entry name" value="AB_hydrolase_sf"/>
</dbReference>
<dbReference type="PANTHER" id="PTHR43798">
    <property type="entry name" value="MONOACYLGLYCEROL LIPASE"/>
    <property type="match status" value="1"/>
</dbReference>
<dbReference type="AlphaFoldDB" id="A0A2R8CDH1"/>
<keyword evidence="2" id="KW-0378">Hydrolase</keyword>
<gene>
    <name evidence="2" type="primary">ydjP_2</name>
    <name evidence="2" type="ORF">TRM7615_04019</name>
</gene>
<dbReference type="Proteomes" id="UP000244898">
    <property type="component" value="Unassembled WGS sequence"/>
</dbReference>
<dbReference type="GO" id="GO:0016787">
    <property type="term" value="F:hydrolase activity"/>
    <property type="evidence" value="ECO:0007669"/>
    <property type="project" value="UniProtKB-KW"/>
</dbReference>
<accession>A0A2R8CDH1</accession>
<sequence length="261" mass="28563">MSVPLLFLHGWAMNGAMFGDVAVRLGPDFDCHVPDLPGHGAQEKDEPSLARCVEVVGDIIDRLDRPILIGWSMGAAVAWQYLSLHGTQGLGGLVTVDMSPCLLPDEEWTFGLGGQSADAVLSTSSKIEFQWRSMVNNIQRNMYAPGRALASDDDAMKALLLKQNPTTLRPIWDDLVAMDARNTIAGIDIPYLVCAGGQSQLYDPGVAHWIARHAPMAEVQIFPHSGHSPHLEEPEAFCDAIRRFVMAQKSGTTEQKKTMTR</sequence>
<proteinExistence type="predicted"/>
<reference evidence="3" key="1">
    <citation type="submission" date="2018-03" db="EMBL/GenBank/DDBJ databases">
        <authorList>
            <person name="Rodrigo-Torres L."/>
            <person name="Arahal R. D."/>
            <person name="Lucena T."/>
        </authorList>
    </citation>
    <scope>NUCLEOTIDE SEQUENCE [LARGE SCALE GENOMIC DNA]</scope>
    <source>
        <strain evidence="3">CECT 7615</strain>
    </source>
</reference>
<dbReference type="InterPro" id="IPR029058">
    <property type="entry name" value="AB_hydrolase_fold"/>
</dbReference>
<dbReference type="EC" id="3.-.-.-" evidence="2"/>
<dbReference type="EMBL" id="ONZG01000011">
    <property type="protein sequence ID" value="SPJ30485.1"/>
    <property type="molecule type" value="Genomic_DNA"/>
</dbReference>
<dbReference type="OrthoDB" id="9779853at2"/>
<dbReference type="InterPro" id="IPR000073">
    <property type="entry name" value="AB_hydrolase_1"/>
</dbReference>
<dbReference type="GO" id="GO:0016020">
    <property type="term" value="C:membrane"/>
    <property type="evidence" value="ECO:0007669"/>
    <property type="project" value="TreeGrafter"/>
</dbReference>
<keyword evidence="3" id="KW-1185">Reference proteome</keyword>
<evidence type="ECO:0000313" key="3">
    <source>
        <dbReference type="Proteomes" id="UP000244898"/>
    </source>
</evidence>
<dbReference type="Gene3D" id="3.40.50.1820">
    <property type="entry name" value="alpha/beta hydrolase"/>
    <property type="match status" value="1"/>
</dbReference>
<dbReference type="SUPFAM" id="SSF53474">
    <property type="entry name" value="alpha/beta-Hydrolases"/>
    <property type="match status" value="1"/>
</dbReference>
<dbReference type="Pfam" id="PF12697">
    <property type="entry name" value="Abhydrolase_6"/>
    <property type="match status" value="1"/>
</dbReference>
<protein>
    <submittedName>
        <fullName evidence="2">AB hydrolase superfamily protein YdjP</fullName>
        <ecNumber evidence="2">3.-.-.-</ecNumber>
    </submittedName>
</protein>
<name>A0A2R8CDH1_9RHOB</name>